<dbReference type="EMBL" id="JAEAOA010000720">
    <property type="protein sequence ID" value="KAK3609939.1"/>
    <property type="molecule type" value="Genomic_DNA"/>
</dbReference>
<reference evidence="1" key="2">
    <citation type="journal article" date="2021" name="Genome Biol. Evol.">
        <title>Developing a high-quality reference genome for a parasitic bivalve with doubly uniparental inheritance (Bivalvia: Unionida).</title>
        <authorList>
            <person name="Smith C.H."/>
        </authorList>
    </citation>
    <scope>NUCLEOTIDE SEQUENCE</scope>
    <source>
        <strain evidence="1">CHS0354</strain>
        <tissue evidence="1">Mantle</tissue>
    </source>
</reference>
<reference evidence="1" key="1">
    <citation type="journal article" date="2021" name="Genome Biol. Evol.">
        <title>A High-Quality Reference Genome for a Parasitic Bivalve with Doubly Uniparental Inheritance (Bivalvia: Unionida).</title>
        <authorList>
            <person name="Smith C.H."/>
        </authorList>
    </citation>
    <scope>NUCLEOTIDE SEQUENCE</scope>
    <source>
        <strain evidence="1">CHS0354</strain>
    </source>
</reference>
<accession>A0AAE0TGI6</accession>
<protein>
    <submittedName>
        <fullName evidence="1">Uncharacterized protein</fullName>
    </submittedName>
</protein>
<organism evidence="1 2">
    <name type="scientific">Potamilus streckersoni</name>
    <dbReference type="NCBI Taxonomy" id="2493646"/>
    <lineage>
        <taxon>Eukaryota</taxon>
        <taxon>Metazoa</taxon>
        <taxon>Spiralia</taxon>
        <taxon>Lophotrochozoa</taxon>
        <taxon>Mollusca</taxon>
        <taxon>Bivalvia</taxon>
        <taxon>Autobranchia</taxon>
        <taxon>Heteroconchia</taxon>
        <taxon>Palaeoheterodonta</taxon>
        <taxon>Unionida</taxon>
        <taxon>Unionoidea</taxon>
        <taxon>Unionidae</taxon>
        <taxon>Ambleminae</taxon>
        <taxon>Lampsilini</taxon>
        <taxon>Potamilus</taxon>
    </lineage>
</organism>
<sequence length="217" mass="24421">MPSGMENKPLGGKITKYFSTELKMTAPGRLLMAHRKPGKRGLGQQKFWSDLWATGAKPEMIEGLQNGRRGIFYILPQNDKPQLSKQLGQKTVELHVSGLPHKNSKYRATREYVKEIQYKTHKSPNGNILGISKNSDRNKITFTKADATKIPASFFVMGFINKTWYNGCQYHRRCFKCGNTDPLQRDCHTQSTSPKSYAVVSASKINQEVVAAVPDTL</sequence>
<dbReference type="Proteomes" id="UP001195483">
    <property type="component" value="Unassembled WGS sequence"/>
</dbReference>
<reference evidence="1" key="3">
    <citation type="submission" date="2023-05" db="EMBL/GenBank/DDBJ databases">
        <authorList>
            <person name="Smith C.H."/>
        </authorList>
    </citation>
    <scope>NUCLEOTIDE SEQUENCE</scope>
    <source>
        <strain evidence="1">CHS0354</strain>
        <tissue evidence="1">Mantle</tissue>
    </source>
</reference>
<proteinExistence type="predicted"/>
<dbReference type="AlphaFoldDB" id="A0AAE0TGI6"/>
<name>A0AAE0TGI6_9BIVA</name>
<evidence type="ECO:0000313" key="2">
    <source>
        <dbReference type="Proteomes" id="UP001195483"/>
    </source>
</evidence>
<evidence type="ECO:0000313" key="1">
    <source>
        <dbReference type="EMBL" id="KAK3609939.1"/>
    </source>
</evidence>
<gene>
    <name evidence="1" type="ORF">CHS0354_011769</name>
</gene>
<keyword evidence="2" id="KW-1185">Reference proteome</keyword>
<comment type="caution">
    <text evidence="1">The sequence shown here is derived from an EMBL/GenBank/DDBJ whole genome shotgun (WGS) entry which is preliminary data.</text>
</comment>